<evidence type="ECO:0000313" key="2">
    <source>
        <dbReference type="EMBL" id="TVT97264.1"/>
    </source>
</evidence>
<reference evidence="1 3" key="1">
    <citation type="journal article" date="2019" name="Sci. Rep.">
        <title>A high-quality genome of Eragrostis curvula grass provides insights into Poaceae evolution and supports new strategies to enhance forage quality.</title>
        <authorList>
            <person name="Carballo J."/>
            <person name="Santos B.A.C.M."/>
            <person name="Zappacosta D."/>
            <person name="Garbus I."/>
            <person name="Selva J.P."/>
            <person name="Gallo C.A."/>
            <person name="Diaz A."/>
            <person name="Albertini E."/>
            <person name="Caccamo M."/>
            <person name="Echenique V."/>
        </authorList>
    </citation>
    <scope>NUCLEOTIDE SEQUENCE [LARGE SCALE GENOMIC DNA]</scope>
    <source>
        <strain evidence="3">cv. Victoria</strain>
        <tissue evidence="1">Leaf</tissue>
    </source>
</reference>
<dbReference type="SUPFAM" id="SSF81383">
    <property type="entry name" value="F-box domain"/>
    <property type="match status" value="1"/>
</dbReference>
<organism evidence="1 3">
    <name type="scientific">Eragrostis curvula</name>
    <name type="common">weeping love grass</name>
    <dbReference type="NCBI Taxonomy" id="38414"/>
    <lineage>
        <taxon>Eukaryota</taxon>
        <taxon>Viridiplantae</taxon>
        <taxon>Streptophyta</taxon>
        <taxon>Embryophyta</taxon>
        <taxon>Tracheophyta</taxon>
        <taxon>Spermatophyta</taxon>
        <taxon>Magnoliopsida</taxon>
        <taxon>Liliopsida</taxon>
        <taxon>Poales</taxon>
        <taxon>Poaceae</taxon>
        <taxon>PACMAD clade</taxon>
        <taxon>Chloridoideae</taxon>
        <taxon>Eragrostideae</taxon>
        <taxon>Eragrostidinae</taxon>
        <taxon>Eragrostis</taxon>
    </lineage>
</organism>
<dbReference type="OrthoDB" id="689508at2759"/>
<protein>
    <recommendedName>
        <fullName evidence="4">F-box domain-containing protein</fullName>
    </recommendedName>
</protein>
<dbReference type="PANTHER" id="PTHR34145:SF57">
    <property type="entry name" value="F-BOX DOMAIN-CONTAINING PROTEIN"/>
    <property type="match status" value="1"/>
</dbReference>
<dbReference type="InterPro" id="IPR036047">
    <property type="entry name" value="F-box-like_dom_sf"/>
</dbReference>
<dbReference type="Gramene" id="TVT97264">
    <property type="protein sequence ID" value="TVT97264"/>
    <property type="gene ID" value="EJB05_57497"/>
</dbReference>
<dbReference type="EMBL" id="RWGY01001046">
    <property type="protein sequence ID" value="TVT97263.1"/>
    <property type="molecule type" value="Genomic_DNA"/>
</dbReference>
<dbReference type="PANTHER" id="PTHR34145">
    <property type="entry name" value="OS02G0105600 PROTEIN"/>
    <property type="match status" value="1"/>
</dbReference>
<feature type="non-terminal residue" evidence="1">
    <location>
        <position position="1"/>
    </location>
</feature>
<evidence type="ECO:0008006" key="4">
    <source>
        <dbReference type="Google" id="ProtNLM"/>
    </source>
</evidence>
<dbReference type="InterPro" id="IPR053772">
    <property type="entry name" value="At1g61320/At1g61330-like"/>
</dbReference>
<name>A0A5J9SEP2_9POAL</name>
<keyword evidence="3" id="KW-1185">Reference proteome</keyword>
<sequence length="354" mass="40192">MPRCYPLAAKAARRSSDPTGISIRIWSPSPTRALPNFIYAAGDPDQPNRSGARSLAIFSASSSTVGIETENIRNLIHGRTAPEYCSPKQICQGRIPDGRFDLCSILICKAISESIRCKLSCEKGPADQQFQPRSMLLWRAMSKHIRHGRTYGKGVENNQFQLFLVIISVVISDCIHRKIFYKKEIVNDPFEKLPEITLLNLCATMMHSLLQDVHCTILSKLSLEDAVRTSTLSRNWKCSWSVCPKLKFNGVKMCCTKICGKQKYIQNFINHVNAVLAQCHGRVVEELAIKIDFDSMLVEHLNNWVSFSVSSWTKLLAFYLTPNEFQCRDDRYRFPFELLDIGSISCLEKIQLSF</sequence>
<evidence type="ECO:0000313" key="1">
    <source>
        <dbReference type="EMBL" id="TVT97263.1"/>
    </source>
</evidence>
<comment type="caution">
    <text evidence="1">The sequence shown here is derived from an EMBL/GenBank/DDBJ whole genome shotgun (WGS) entry which is preliminary data.</text>
</comment>
<proteinExistence type="predicted"/>
<evidence type="ECO:0000313" key="3">
    <source>
        <dbReference type="Proteomes" id="UP000324897"/>
    </source>
</evidence>
<dbReference type="Gramene" id="TVT97263">
    <property type="protein sequence ID" value="TVT97263"/>
    <property type="gene ID" value="EJB05_57496"/>
</dbReference>
<dbReference type="EMBL" id="RWGY01001046">
    <property type="protein sequence ID" value="TVT97264.1"/>
    <property type="molecule type" value="Genomic_DNA"/>
</dbReference>
<dbReference type="AlphaFoldDB" id="A0A5J9SEP2"/>
<gene>
    <name evidence="1" type="ORF">EJB05_57496</name>
    <name evidence="2" type="ORF">EJB05_57497</name>
</gene>
<accession>A0A5J9SEP2</accession>
<dbReference type="Proteomes" id="UP000324897">
    <property type="component" value="Unassembled WGS sequence"/>
</dbReference>